<protein>
    <submittedName>
        <fullName evidence="2">Ribosomal protein S18 acetylase RimI-like enzyme</fullName>
    </submittedName>
</protein>
<feature type="domain" description="N-acetyltransferase" evidence="1">
    <location>
        <begin position="59"/>
        <end position="205"/>
    </location>
</feature>
<evidence type="ECO:0000259" key="1">
    <source>
        <dbReference type="PROSITE" id="PS51186"/>
    </source>
</evidence>
<dbReference type="PANTHER" id="PTHR42791">
    <property type="entry name" value="GNAT FAMILY ACETYLTRANSFERASE"/>
    <property type="match status" value="1"/>
</dbReference>
<dbReference type="Gene3D" id="3.40.630.30">
    <property type="match status" value="1"/>
</dbReference>
<dbReference type="InterPro" id="IPR000182">
    <property type="entry name" value="GNAT_dom"/>
</dbReference>
<dbReference type="SUPFAM" id="SSF55729">
    <property type="entry name" value="Acyl-CoA N-acyltransferases (Nat)"/>
    <property type="match status" value="1"/>
</dbReference>
<evidence type="ECO:0000313" key="3">
    <source>
        <dbReference type="Proteomes" id="UP000537260"/>
    </source>
</evidence>
<keyword evidence="2" id="KW-0687">Ribonucleoprotein</keyword>
<dbReference type="GO" id="GO:0016747">
    <property type="term" value="F:acyltransferase activity, transferring groups other than amino-acyl groups"/>
    <property type="evidence" value="ECO:0007669"/>
    <property type="project" value="InterPro"/>
</dbReference>
<dbReference type="AlphaFoldDB" id="A0A7Z0J742"/>
<gene>
    <name evidence="2" type="ORF">HNR05_002886</name>
</gene>
<dbReference type="RefSeq" id="WP_179579744.1">
    <property type="nucleotide sequence ID" value="NZ_JACCFM010000001.1"/>
</dbReference>
<reference evidence="2 3" key="1">
    <citation type="submission" date="2020-07" db="EMBL/GenBank/DDBJ databases">
        <title>Sequencing the genomes of 1000 actinobacteria strains.</title>
        <authorList>
            <person name="Klenk H.-P."/>
        </authorList>
    </citation>
    <scope>NUCLEOTIDE SEQUENCE [LARGE SCALE GENOMIC DNA]</scope>
    <source>
        <strain evidence="2 3">LI1</strain>
    </source>
</reference>
<dbReference type="Proteomes" id="UP000537260">
    <property type="component" value="Unassembled WGS sequence"/>
</dbReference>
<dbReference type="GO" id="GO:0005840">
    <property type="term" value="C:ribosome"/>
    <property type="evidence" value="ECO:0007669"/>
    <property type="project" value="UniProtKB-KW"/>
</dbReference>
<name>A0A7Z0J742_9MICO</name>
<organism evidence="2 3">
    <name type="scientific">Glaciibacter psychrotolerans</name>
    <dbReference type="NCBI Taxonomy" id="670054"/>
    <lineage>
        <taxon>Bacteria</taxon>
        <taxon>Bacillati</taxon>
        <taxon>Actinomycetota</taxon>
        <taxon>Actinomycetes</taxon>
        <taxon>Micrococcales</taxon>
        <taxon>Microbacteriaceae</taxon>
        <taxon>Glaciibacter</taxon>
    </lineage>
</organism>
<accession>A0A7Z0J742</accession>
<comment type="caution">
    <text evidence="2">The sequence shown here is derived from an EMBL/GenBank/DDBJ whole genome shotgun (WGS) entry which is preliminary data.</text>
</comment>
<proteinExistence type="predicted"/>
<keyword evidence="3" id="KW-1185">Reference proteome</keyword>
<evidence type="ECO:0000313" key="2">
    <source>
        <dbReference type="EMBL" id="NYJ21095.1"/>
    </source>
</evidence>
<dbReference type="CDD" id="cd04301">
    <property type="entry name" value="NAT_SF"/>
    <property type="match status" value="1"/>
</dbReference>
<sequence length="205" mass="23118">MQRRIATENDLDRVTETVHLAFLDDPVWSVALARPDGSTEHARDFWRQYVRGAQRYSTVFLVEGTEVGGGDEAAAVAVWLPPGGDELSDEHEAEIERIVREYLEPDAARALFLLWERFEAHHPHDEPHAYLSLLATHPTHRGRGIGQQLLAENLAHFDSAGIHSYLESTNPANNHRYERAGFARIGEFSAVLNEAPVTTMWRSAR</sequence>
<dbReference type="Pfam" id="PF00583">
    <property type="entry name" value="Acetyltransf_1"/>
    <property type="match status" value="1"/>
</dbReference>
<dbReference type="PANTHER" id="PTHR42791:SF1">
    <property type="entry name" value="N-ACETYLTRANSFERASE DOMAIN-CONTAINING PROTEIN"/>
    <property type="match status" value="1"/>
</dbReference>
<dbReference type="EMBL" id="JACCFM010000001">
    <property type="protein sequence ID" value="NYJ21095.1"/>
    <property type="molecule type" value="Genomic_DNA"/>
</dbReference>
<dbReference type="InterPro" id="IPR052523">
    <property type="entry name" value="Trichothecene_AcTrans"/>
</dbReference>
<dbReference type="PROSITE" id="PS51186">
    <property type="entry name" value="GNAT"/>
    <property type="match status" value="1"/>
</dbReference>
<keyword evidence="2" id="KW-0689">Ribosomal protein</keyword>
<dbReference type="InterPro" id="IPR016181">
    <property type="entry name" value="Acyl_CoA_acyltransferase"/>
</dbReference>